<dbReference type="GO" id="GO:0005634">
    <property type="term" value="C:nucleus"/>
    <property type="evidence" value="ECO:0007669"/>
    <property type="project" value="TreeGrafter"/>
</dbReference>
<dbReference type="InterPro" id="IPR012337">
    <property type="entry name" value="RNaseH-like_sf"/>
</dbReference>
<proteinExistence type="predicted"/>
<evidence type="ECO:0000313" key="4">
    <source>
        <dbReference type="Proteomes" id="UP001293593"/>
    </source>
</evidence>
<accession>A0AAE1M9Y1</accession>
<dbReference type="GO" id="GO:0003676">
    <property type="term" value="F:nucleic acid binding"/>
    <property type="evidence" value="ECO:0007669"/>
    <property type="project" value="InterPro"/>
</dbReference>
<protein>
    <submittedName>
        <fullName evidence="3">Uncharacterized protein</fullName>
    </submittedName>
</protein>
<gene>
    <name evidence="3" type="ORF">QN277_007406</name>
</gene>
<evidence type="ECO:0000256" key="1">
    <source>
        <dbReference type="ARBA" id="ARBA00022722"/>
    </source>
</evidence>
<reference evidence="3" key="1">
    <citation type="submission" date="2023-10" db="EMBL/GenBank/DDBJ databases">
        <title>Chromosome-level genome of the transformable northern wattle, Acacia crassicarpa.</title>
        <authorList>
            <person name="Massaro I."/>
            <person name="Sinha N.R."/>
            <person name="Poethig S."/>
            <person name="Leichty A.R."/>
        </authorList>
    </citation>
    <scope>NUCLEOTIDE SEQUENCE</scope>
    <source>
        <strain evidence="3">Acra3RX</strain>
        <tissue evidence="3">Leaf</tissue>
    </source>
</reference>
<comment type="caution">
    <text evidence="3">The sequence shown here is derived from an EMBL/GenBank/DDBJ whole genome shotgun (WGS) entry which is preliminary data.</text>
</comment>
<dbReference type="InterPro" id="IPR051132">
    <property type="entry name" value="3-5_Exonuclease_domain"/>
</dbReference>
<dbReference type="GO" id="GO:0005737">
    <property type="term" value="C:cytoplasm"/>
    <property type="evidence" value="ECO:0007669"/>
    <property type="project" value="TreeGrafter"/>
</dbReference>
<dbReference type="SUPFAM" id="SSF53098">
    <property type="entry name" value="Ribonuclease H-like"/>
    <property type="match status" value="1"/>
</dbReference>
<dbReference type="EMBL" id="JAWXYG010000012">
    <property type="protein sequence ID" value="KAK4257875.1"/>
    <property type="molecule type" value="Genomic_DNA"/>
</dbReference>
<evidence type="ECO:0000256" key="2">
    <source>
        <dbReference type="ARBA" id="ARBA00022801"/>
    </source>
</evidence>
<dbReference type="InterPro" id="IPR036397">
    <property type="entry name" value="RNaseH_sf"/>
</dbReference>
<keyword evidence="4" id="KW-1185">Reference proteome</keyword>
<evidence type="ECO:0000313" key="3">
    <source>
        <dbReference type="EMBL" id="KAK4257875.1"/>
    </source>
</evidence>
<sequence length="128" mass="14627">MAFSIDELDAPPSHRLFNVNLDGTNIVVTVTDTVAVVRRWISVTNYLRREFRGRLIRCLGFQWTPGGRDPSANTLQLCVGCQCLVYQLSNSPNVPVSLRRFLMDPGNTFVGFWNHLDRWKLHILAHCL</sequence>
<name>A0AAE1M9Y1_9FABA</name>
<dbReference type="AlphaFoldDB" id="A0AAE1M9Y1"/>
<dbReference type="Gene3D" id="3.30.420.10">
    <property type="entry name" value="Ribonuclease H-like superfamily/Ribonuclease H"/>
    <property type="match status" value="1"/>
</dbReference>
<keyword evidence="2" id="KW-0378">Hydrolase</keyword>
<dbReference type="GO" id="GO:0008408">
    <property type="term" value="F:3'-5' exonuclease activity"/>
    <property type="evidence" value="ECO:0007669"/>
    <property type="project" value="TreeGrafter"/>
</dbReference>
<dbReference type="Proteomes" id="UP001293593">
    <property type="component" value="Unassembled WGS sequence"/>
</dbReference>
<keyword evidence="1" id="KW-0540">Nuclease</keyword>
<dbReference type="PANTHER" id="PTHR13620">
    <property type="entry name" value="3-5 EXONUCLEASE"/>
    <property type="match status" value="1"/>
</dbReference>
<organism evidence="3 4">
    <name type="scientific">Acacia crassicarpa</name>
    <name type="common">northern wattle</name>
    <dbReference type="NCBI Taxonomy" id="499986"/>
    <lineage>
        <taxon>Eukaryota</taxon>
        <taxon>Viridiplantae</taxon>
        <taxon>Streptophyta</taxon>
        <taxon>Embryophyta</taxon>
        <taxon>Tracheophyta</taxon>
        <taxon>Spermatophyta</taxon>
        <taxon>Magnoliopsida</taxon>
        <taxon>eudicotyledons</taxon>
        <taxon>Gunneridae</taxon>
        <taxon>Pentapetalae</taxon>
        <taxon>rosids</taxon>
        <taxon>fabids</taxon>
        <taxon>Fabales</taxon>
        <taxon>Fabaceae</taxon>
        <taxon>Caesalpinioideae</taxon>
        <taxon>mimosoid clade</taxon>
        <taxon>Acacieae</taxon>
        <taxon>Acacia</taxon>
    </lineage>
</organism>
<dbReference type="PANTHER" id="PTHR13620:SF59">
    <property type="entry name" value="POLYNUCLEOTIDYL TRANSFERASE, RIBONUCLEASE H-LIKE SUPERFAMILY PROTEIN"/>
    <property type="match status" value="1"/>
</dbReference>